<reference evidence="6 7" key="1">
    <citation type="submission" date="2020-08" db="EMBL/GenBank/DDBJ databases">
        <title>Sequencing the genomes of 1000 actinobacteria strains.</title>
        <authorList>
            <person name="Klenk H.-P."/>
        </authorList>
    </citation>
    <scope>NUCLEOTIDE SEQUENCE [LARGE SCALE GENOMIC DNA]</scope>
    <source>
        <strain evidence="6 7">DSM 45584</strain>
    </source>
</reference>
<proteinExistence type="predicted"/>
<evidence type="ECO:0000256" key="3">
    <source>
        <dbReference type="ARBA" id="ARBA00022691"/>
    </source>
</evidence>
<feature type="domain" description="Ribosomal RNA adenine methylase transferase N-terminal" evidence="5">
    <location>
        <begin position="53"/>
        <end position="191"/>
    </location>
</feature>
<dbReference type="Pfam" id="PF13649">
    <property type="entry name" value="Methyltransf_25"/>
    <property type="match status" value="1"/>
</dbReference>
<keyword evidence="7" id="KW-1185">Reference proteome</keyword>
<evidence type="ECO:0000313" key="6">
    <source>
        <dbReference type="EMBL" id="MBB5158124.1"/>
    </source>
</evidence>
<name>A0A840QBJ5_9PSEU</name>
<dbReference type="InterPro" id="IPR029063">
    <property type="entry name" value="SAM-dependent_MTases_sf"/>
</dbReference>
<dbReference type="SUPFAM" id="SSF53335">
    <property type="entry name" value="S-adenosyl-L-methionine-dependent methyltransferases"/>
    <property type="match status" value="1"/>
</dbReference>
<dbReference type="GO" id="GO:0000179">
    <property type="term" value="F:rRNA (adenine-N6,N6-)-dimethyltransferase activity"/>
    <property type="evidence" value="ECO:0007669"/>
    <property type="project" value="InterPro"/>
</dbReference>
<dbReference type="InterPro" id="IPR020598">
    <property type="entry name" value="rRNA_Ade_methylase_Trfase_N"/>
</dbReference>
<protein>
    <submittedName>
        <fullName evidence="6">Phospholipid N-methyltransferase</fullName>
    </submittedName>
</protein>
<sequence length="221" mass="23389">MTPVEHSRGSQPGGPVLPRSGAGPMLANYRTFIERAVRKPNLVGAVAPSSPNLAREMAAVVPTSGRPVVVELGPGTGALSGAIAGRLPAGGRQVAIELDSGMVEYLRVELPWLEVVQGDAARLGELLGDAGIDAVDAVVSGLPWSIFPAKLQQDILDQVGAVLAPGGAFTTFAYVHALGMAGARQFRRRLDLSFDEVLTSHTVWRNVPPARIYVCRRPRQI</sequence>
<dbReference type="CDD" id="cd02440">
    <property type="entry name" value="AdoMet_MTases"/>
    <property type="match status" value="1"/>
</dbReference>
<feature type="region of interest" description="Disordered" evidence="4">
    <location>
        <begin position="1"/>
        <end position="22"/>
    </location>
</feature>
<keyword evidence="2 6" id="KW-0808">Transferase</keyword>
<dbReference type="EMBL" id="JACHIW010000002">
    <property type="protein sequence ID" value="MBB5158124.1"/>
    <property type="molecule type" value="Genomic_DNA"/>
</dbReference>
<evidence type="ECO:0000256" key="4">
    <source>
        <dbReference type="SAM" id="MobiDB-lite"/>
    </source>
</evidence>
<gene>
    <name evidence="6" type="ORF">BJ970_005723</name>
</gene>
<dbReference type="AlphaFoldDB" id="A0A840QBJ5"/>
<dbReference type="SMART" id="SM00650">
    <property type="entry name" value="rADc"/>
    <property type="match status" value="1"/>
</dbReference>
<keyword evidence="3" id="KW-0949">S-adenosyl-L-methionine</keyword>
<evidence type="ECO:0000256" key="1">
    <source>
        <dbReference type="ARBA" id="ARBA00022603"/>
    </source>
</evidence>
<evidence type="ECO:0000256" key="2">
    <source>
        <dbReference type="ARBA" id="ARBA00022679"/>
    </source>
</evidence>
<keyword evidence="1 6" id="KW-0489">Methyltransferase</keyword>
<comment type="caution">
    <text evidence="6">The sequence shown here is derived from an EMBL/GenBank/DDBJ whole genome shotgun (WGS) entry which is preliminary data.</text>
</comment>
<evidence type="ECO:0000259" key="5">
    <source>
        <dbReference type="SMART" id="SM00650"/>
    </source>
</evidence>
<evidence type="ECO:0000313" key="7">
    <source>
        <dbReference type="Proteomes" id="UP000584374"/>
    </source>
</evidence>
<dbReference type="Proteomes" id="UP000584374">
    <property type="component" value="Unassembled WGS sequence"/>
</dbReference>
<dbReference type="Gene3D" id="3.40.50.150">
    <property type="entry name" value="Vaccinia Virus protein VP39"/>
    <property type="match status" value="1"/>
</dbReference>
<organism evidence="6 7">
    <name type="scientific">Saccharopolyspora phatthalungensis</name>
    <dbReference type="NCBI Taxonomy" id="664693"/>
    <lineage>
        <taxon>Bacteria</taxon>
        <taxon>Bacillati</taxon>
        <taxon>Actinomycetota</taxon>
        <taxon>Actinomycetes</taxon>
        <taxon>Pseudonocardiales</taxon>
        <taxon>Pseudonocardiaceae</taxon>
        <taxon>Saccharopolyspora</taxon>
    </lineage>
</organism>
<accession>A0A840QBJ5</accession>
<dbReference type="InterPro" id="IPR041698">
    <property type="entry name" value="Methyltransf_25"/>
</dbReference>